<evidence type="ECO:0000256" key="1">
    <source>
        <dbReference type="SAM" id="MobiDB-lite"/>
    </source>
</evidence>
<reference evidence="2 3" key="1">
    <citation type="submission" date="2020-04" db="EMBL/GenBank/DDBJ databases">
        <title>Perkinsus olseni comparative genomics.</title>
        <authorList>
            <person name="Bogema D.R."/>
        </authorList>
    </citation>
    <scope>NUCLEOTIDE SEQUENCE [LARGE SCALE GENOMIC DNA]</scope>
    <source>
        <strain evidence="2 3">ATCC PRA-207</strain>
    </source>
</reference>
<sequence>MGKDDRIECKHCNRLTSRSKMGAHMQRCVASLFGDGRVRKRPRVNCPLCGLEVIRLVYGNNGKKKKNNNNKNNENNDDDNDKKNETKNNKNNENNDDDNDKKNETKNNKRASHTKHCAGSHFTVKHFMRKLPSVPCPVCGREVCVRQLKRHQDSKRCCPTPQKQTRRKRRSSELVVPVLIEGEPGLLGDVPTMDTGVLEPAVFTDTFVSEPFSVESSPDI</sequence>
<evidence type="ECO:0000313" key="3">
    <source>
        <dbReference type="Proteomes" id="UP000553632"/>
    </source>
</evidence>
<keyword evidence="3" id="KW-1185">Reference proteome</keyword>
<protein>
    <submittedName>
        <fullName evidence="2">Uncharacterized protein</fullName>
    </submittedName>
</protein>
<evidence type="ECO:0000313" key="2">
    <source>
        <dbReference type="EMBL" id="KAF4713793.1"/>
    </source>
</evidence>
<dbReference type="Proteomes" id="UP000553632">
    <property type="component" value="Unassembled WGS sequence"/>
</dbReference>
<name>A0A7J6QZL4_PEROL</name>
<proteinExistence type="predicted"/>
<dbReference type="Gene3D" id="3.30.70.2850">
    <property type="match status" value="1"/>
</dbReference>
<organism evidence="2 3">
    <name type="scientific">Perkinsus olseni</name>
    <name type="common">Perkinsus atlanticus</name>
    <dbReference type="NCBI Taxonomy" id="32597"/>
    <lineage>
        <taxon>Eukaryota</taxon>
        <taxon>Sar</taxon>
        <taxon>Alveolata</taxon>
        <taxon>Perkinsozoa</taxon>
        <taxon>Perkinsea</taxon>
        <taxon>Perkinsida</taxon>
        <taxon>Perkinsidae</taxon>
        <taxon>Perkinsus</taxon>
    </lineage>
</organism>
<comment type="caution">
    <text evidence="2">The sequence shown here is derived from an EMBL/GenBank/DDBJ whole genome shotgun (WGS) entry which is preliminary data.</text>
</comment>
<feature type="region of interest" description="Disordered" evidence="1">
    <location>
        <begin position="61"/>
        <end position="116"/>
    </location>
</feature>
<accession>A0A7J6QZL4</accession>
<gene>
    <name evidence="2" type="ORF">FOZ63_021386</name>
</gene>
<dbReference type="EMBL" id="JABANO010029274">
    <property type="protein sequence ID" value="KAF4713793.1"/>
    <property type="molecule type" value="Genomic_DNA"/>
</dbReference>
<dbReference type="AlphaFoldDB" id="A0A7J6QZL4"/>
<feature type="compositionally biased region" description="Basic and acidic residues" evidence="1">
    <location>
        <begin position="80"/>
        <end position="90"/>
    </location>
</feature>